<dbReference type="InterPro" id="IPR016039">
    <property type="entry name" value="Thiolase-like"/>
</dbReference>
<dbReference type="InterPro" id="IPR000794">
    <property type="entry name" value="Beta-ketoacyl_synthase"/>
</dbReference>
<protein>
    <recommendedName>
        <fullName evidence="4 11">3-oxoacyl-[acyl-carrier-protein] synthase 2</fullName>
        <ecNumber evidence="3 11">2.3.1.179</ecNumber>
    </recommendedName>
</protein>
<comment type="similarity">
    <text evidence="2 11 12">Belongs to the thiolase-like superfamily. Beta-ketoacyl-ACP synthases family.</text>
</comment>
<feature type="domain" description="Ketosynthase family 3 (KS3)" evidence="13">
    <location>
        <begin position="3"/>
        <end position="413"/>
    </location>
</feature>
<organism evidence="14 15">
    <name type="scientific">Hymenobacter guriensis</name>
    <dbReference type="NCBI Taxonomy" id="2793065"/>
    <lineage>
        <taxon>Bacteria</taxon>
        <taxon>Pseudomonadati</taxon>
        <taxon>Bacteroidota</taxon>
        <taxon>Cytophagia</taxon>
        <taxon>Cytophagales</taxon>
        <taxon>Hymenobacteraceae</taxon>
        <taxon>Hymenobacter</taxon>
    </lineage>
</organism>
<dbReference type="RefSeq" id="WP_196953440.1">
    <property type="nucleotide sequence ID" value="NZ_JADWYK010000001.1"/>
</dbReference>
<evidence type="ECO:0000256" key="3">
    <source>
        <dbReference type="ARBA" id="ARBA00012356"/>
    </source>
</evidence>
<evidence type="ECO:0000256" key="6">
    <source>
        <dbReference type="ARBA" id="ARBA00022679"/>
    </source>
</evidence>
<evidence type="ECO:0000256" key="1">
    <source>
        <dbReference type="ARBA" id="ARBA00005194"/>
    </source>
</evidence>
<dbReference type="PANTHER" id="PTHR11712">
    <property type="entry name" value="POLYKETIDE SYNTHASE-RELATED"/>
    <property type="match status" value="1"/>
</dbReference>
<dbReference type="SUPFAM" id="SSF53901">
    <property type="entry name" value="Thiolase-like"/>
    <property type="match status" value="2"/>
</dbReference>
<reference evidence="14 15" key="1">
    <citation type="submission" date="2020-11" db="EMBL/GenBank/DDBJ databases">
        <title>Hymenobacter sp.</title>
        <authorList>
            <person name="Kim M.K."/>
        </authorList>
    </citation>
    <scope>NUCLEOTIDE SEQUENCE [LARGE SCALE GENOMIC DNA]</scope>
    <source>
        <strain evidence="14 15">BT594</strain>
    </source>
</reference>
<evidence type="ECO:0000256" key="2">
    <source>
        <dbReference type="ARBA" id="ARBA00008467"/>
    </source>
</evidence>
<comment type="caution">
    <text evidence="14">The sequence shown here is derived from an EMBL/GenBank/DDBJ whole genome shotgun (WGS) entry which is preliminary data.</text>
</comment>
<dbReference type="InterPro" id="IPR017568">
    <property type="entry name" value="3-oxoacyl-ACP_synth-2"/>
</dbReference>
<accession>A0ABS0KX03</accession>
<dbReference type="EC" id="2.3.1.179" evidence="3 11"/>
<dbReference type="GO" id="GO:0004315">
    <property type="term" value="F:3-oxoacyl-[acyl-carrier-protein] synthase activity"/>
    <property type="evidence" value="ECO:0007669"/>
    <property type="project" value="UniProtKB-EC"/>
</dbReference>
<comment type="catalytic activity">
    <reaction evidence="11">
        <text>(9Z)-hexadecenoyl-[ACP] + malonyl-[ACP] + H(+) = 3-oxo-(11Z)-octadecenoyl-[ACP] + holo-[ACP] + CO2</text>
        <dbReference type="Rhea" id="RHEA:55040"/>
        <dbReference type="Rhea" id="RHEA-COMP:9623"/>
        <dbReference type="Rhea" id="RHEA-COMP:9685"/>
        <dbReference type="Rhea" id="RHEA-COMP:10800"/>
        <dbReference type="Rhea" id="RHEA-COMP:14074"/>
        <dbReference type="ChEBI" id="CHEBI:15378"/>
        <dbReference type="ChEBI" id="CHEBI:16526"/>
        <dbReference type="ChEBI" id="CHEBI:64479"/>
        <dbReference type="ChEBI" id="CHEBI:78449"/>
        <dbReference type="ChEBI" id="CHEBI:83989"/>
        <dbReference type="ChEBI" id="CHEBI:138538"/>
        <dbReference type="EC" id="2.3.1.179"/>
    </reaction>
</comment>
<keyword evidence="6 11" id="KW-0808">Transferase</keyword>
<dbReference type="SMART" id="SM00825">
    <property type="entry name" value="PKS_KS"/>
    <property type="match status" value="1"/>
</dbReference>
<dbReference type="PIRSF" id="PIRSF000447">
    <property type="entry name" value="KAS_II"/>
    <property type="match status" value="1"/>
</dbReference>
<dbReference type="InterPro" id="IPR018201">
    <property type="entry name" value="Ketoacyl_synth_AS"/>
</dbReference>
<dbReference type="Proteomes" id="UP000601099">
    <property type="component" value="Unassembled WGS sequence"/>
</dbReference>
<evidence type="ECO:0000256" key="7">
    <source>
        <dbReference type="ARBA" id="ARBA00022832"/>
    </source>
</evidence>
<proteinExistence type="inferred from homology"/>
<evidence type="ECO:0000256" key="5">
    <source>
        <dbReference type="ARBA" id="ARBA00022516"/>
    </source>
</evidence>
<dbReference type="InterPro" id="IPR020841">
    <property type="entry name" value="PKS_Beta-ketoAc_synthase_dom"/>
</dbReference>
<keyword evidence="5 11" id="KW-0444">Lipid biosynthesis</keyword>
<keyword evidence="10 11" id="KW-0012">Acyltransferase</keyword>
<keyword evidence="8" id="KW-0443">Lipid metabolism</keyword>
<evidence type="ECO:0000256" key="10">
    <source>
        <dbReference type="ARBA" id="ARBA00023315"/>
    </source>
</evidence>
<evidence type="ECO:0000256" key="9">
    <source>
        <dbReference type="ARBA" id="ARBA00023160"/>
    </source>
</evidence>
<evidence type="ECO:0000313" key="14">
    <source>
        <dbReference type="EMBL" id="MBG8552402.1"/>
    </source>
</evidence>
<dbReference type="EMBL" id="JADWYK010000001">
    <property type="protein sequence ID" value="MBG8552402.1"/>
    <property type="molecule type" value="Genomic_DNA"/>
</dbReference>
<dbReference type="NCBIfam" id="NF005589">
    <property type="entry name" value="PRK07314.1"/>
    <property type="match status" value="1"/>
</dbReference>
<comment type="catalytic activity">
    <reaction evidence="11">
        <text>a fatty acyl-[ACP] + malonyl-[ACP] + H(+) = a 3-oxoacyl-[ACP] + holo-[ACP] + CO2</text>
        <dbReference type="Rhea" id="RHEA:22836"/>
        <dbReference type="Rhea" id="RHEA-COMP:9623"/>
        <dbReference type="Rhea" id="RHEA-COMP:9685"/>
        <dbReference type="Rhea" id="RHEA-COMP:9916"/>
        <dbReference type="Rhea" id="RHEA-COMP:14125"/>
        <dbReference type="ChEBI" id="CHEBI:15378"/>
        <dbReference type="ChEBI" id="CHEBI:16526"/>
        <dbReference type="ChEBI" id="CHEBI:64479"/>
        <dbReference type="ChEBI" id="CHEBI:78449"/>
        <dbReference type="ChEBI" id="CHEBI:78776"/>
        <dbReference type="ChEBI" id="CHEBI:138651"/>
    </reaction>
</comment>
<sequence length="416" mass="44170">MSLRRVVVTGLGAITPLGSTVPAYWEGLRAGKSGAAPITRFDASKFKTRFACEVKGYSPDNYFPTKEGRKMDLFTQFAVIASDEAIKDAGLLEGVNKDRVGVIWGSGIGGLKTFQDECFNFAKGDGTPRYNPFFIPKMIADSSSGNISIKNGFRGPNFVTTSACASSSDSIVAAYNFLRLGMADVIVTGGSEAAITEAGVGGFNALKAMSERNDDPETGSRPYDKDRDGFVLGEGAGALVLEEYEHAKARGAKIYAEIIGGGLSSDAYHITAPDPTGEGVVLVMQNALRDAGIRPDEVDYINTHGTSTPLGDGAEITAIQKVFGEAAYNLNISSTKSMTGHLLGGAGGIEAVASIMAMQHGIVPPTINHFTDDPELDARLNFTFNKAQEREINIAVSNTFGFGGHNTSVVFRKFRD</sequence>
<dbReference type="CDD" id="cd00834">
    <property type="entry name" value="KAS_I_II"/>
    <property type="match status" value="1"/>
</dbReference>
<comment type="function">
    <text evidence="11">Involved in the type II fatty acid elongation cycle. Catalyzes the elongation of a wide range of acyl-ACP by the addition of two carbons from malonyl-ACP to an acyl acceptor. Can efficiently catalyze the conversion of palmitoleoyl-ACP (cis-hexadec-9-enoyl-ACP) to cis-vaccenoyl-ACP (cis-octadec-11-enoyl-ACP), an essential step in the thermal regulation of fatty acid composition.</text>
</comment>
<dbReference type="PANTHER" id="PTHR11712:SF336">
    <property type="entry name" value="3-OXOACYL-[ACYL-CARRIER-PROTEIN] SYNTHASE, MITOCHONDRIAL"/>
    <property type="match status" value="1"/>
</dbReference>
<evidence type="ECO:0000256" key="11">
    <source>
        <dbReference type="PIRNR" id="PIRNR000447"/>
    </source>
</evidence>
<dbReference type="Pfam" id="PF00109">
    <property type="entry name" value="ketoacyl-synt"/>
    <property type="match status" value="1"/>
</dbReference>
<evidence type="ECO:0000256" key="8">
    <source>
        <dbReference type="ARBA" id="ARBA00023098"/>
    </source>
</evidence>
<dbReference type="Gene3D" id="3.40.47.10">
    <property type="match status" value="1"/>
</dbReference>
<dbReference type="PROSITE" id="PS52004">
    <property type="entry name" value="KS3_2"/>
    <property type="match status" value="1"/>
</dbReference>
<evidence type="ECO:0000256" key="4">
    <source>
        <dbReference type="ARBA" id="ARBA00014657"/>
    </source>
</evidence>
<evidence type="ECO:0000256" key="12">
    <source>
        <dbReference type="RuleBase" id="RU003694"/>
    </source>
</evidence>
<evidence type="ECO:0000313" key="15">
    <source>
        <dbReference type="Proteomes" id="UP000601099"/>
    </source>
</evidence>
<keyword evidence="15" id="KW-1185">Reference proteome</keyword>
<dbReference type="InterPro" id="IPR014031">
    <property type="entry name" value="Ketoacyl_synth_C"/>
</dbReference>
<name>A0ABS0KX03_9BACT</name>
<keyword evidence="9 11" id="KW-0275">Fatty acid biosynthesis</keyword>
<dbReference type="NCBIfam" id="TIGR03150">
    <property type="entry name" value="fabF"/>
    <property type="match status" value="1"/>
</dbReference>
<dbReference type="Pfam" id="PF02801">
    <property type="entry name" value="Ketoacyl-synt_C"/>
    <property type="match status" value="1"/>
</dbReference>
<dbReference type="InterPro" id="IPR014030">
    <property type="entry name" value="Ketoacyl_synth_N"/>
</dbReference>
<dbReference type="PROSITE" id="PS00606">
    <property type="entry name" value="KS3_1"/>
    <property type="match status" value="1"/>
</dbReference>
<evidence type="ECO:0000259" key="13">
    <source>
        <dbReference type="PROSITE" id="PS52004"/>
    </source>
</evidence>
<keyword evidence="7" id="KW-0276">Fatty acid metabolism</keyword>
<comment type="pathway">
    <text evidence="1 11">Lipid metabolism; fatty acid biosynthesis.</text>
</comment>
<gene>
    <name evidence="14" type="primary">fabF</name>
    <name evidence="14" type="ORF">I5L79_02530</name>
</gene>